<sequence length="202" mass="21235">MGQVIASRFSGALPSLITASGAGDVPAEERNAAWYVKLGAKILAIIGGLGAVIVGVITLISFSLSCIIAGILMILSGIFVLIIEMQTFCSAFSVFAVIIKMAEKITYLPKAIIYIAAAILPLCLCFSISAVITGLLLIGAALLNVYMMVGQKWCGRADSNKNNAASAASQAEQGVHFSNVQSQQQPQQQQKSGITIPLNLKF</sequence>
<comment type="similarity">
    <text evidence="2">Belongs to the calcium channel flower family.</text>
</comment>
<protein>
    <recommendedName>
        <fullName evidence="11">Calcium channel flower</fullName>
    </recommendedName>
</protein>
<dbReference type="InParanoid" id="T1FUV3"/>
<dbReference type="GO" id="GO:0016020">
    <property type="term" value="C:membrane"/>
    <property type="evidence" value="ECO:0007669"/>
    <property type="project" value="InterPro"/>
</dbReference>
<evidence type="ECO:0000256" key="3">
    <source>
        <dbReference type="ARBA" id="ARBA00022692"/>
    </source>
</evidence>
<proteinExistence type="inferred from homology"/>
<dbReference type="AlphaFoldDB" id="T1FUV3"/>
<dbReference type="eggNOG" id="KOG4085">
    <property type="taxonomic scope" value="Eukaryota"/>
</dbReference>
<dbReference type="EMBL" id="AMQM01006406">
    <property type="status" value="NOT_ANNOTATED_CDS"/>
    <property type="molecule type" value="Genomic_DNA"/>
</dbReference>
<feature type="compositionally biased region" description="Low complexity" evidence="6">
    <location>
        <begin position="181"/>
        <end position="190"/>
    </location>
</feature>
<evidence type="ECO:0008006" key="11">
    <source>
        <dbReference type="Google" id="ProtNLM"/>
    </source>
</evidence>
<evidence type="ECO:0000256" key="4">
    <source>
        <dbReference type="ARBA" id="ARBA00022989"/>
    </source>
</evidence>
<dbReference type="CTD" id="20212599"/>
<feature type="transmembrane region" description="Helical" evidence="7">
    <location>
        <begin position="78"/>
        <end position="99"/>
    </location>
</feature>
<keyword evidence="3 7" id="KW-0812">Transmembrane</keyword>
<dbReference type="Proteomes" id="UP000015101">
    <property type="component" value="Unassembled WGS sequence"/>
</dbReference>
<dbReference type="GO" id="GO:0012505">
    <property type="term" value="C:endomembrane system"/>
    <property type="evidence" value="ECO:0007669"/>
    <property type="project" value="UniProtKB-SubCell"/>
</dbReference>
<name>T1FUV3_HELRO</name>
<dbReference type="KEGG" id="hro:HELRODRAFT_193312"/>
<evidence type="ECO:0000256" key="7">
    <source>
        <dbReference type="SAM" id="Phobius"/>
    </source>
</evidence>
<reference evidence="10" key="1">
    <citation type="submission" date="2012-12" db="EMBL/GenBank/DDBJ databases">
        <authorList>
            <person name="Hellsten U."/>
            <person name="Grimwood J."/>
            <person name="Chapman J.A."/>
            <person name="Shapiro H."/>
            <person name="Aerts A."/>
            <person name="Otillar R.P."/>
            <person name="Terry A.Y."/>
            <person name="Boore J.L."/>
            <person name="Simakov O."/>
            <person name="Marletaz F."/>
            <person name="Cho S.-J."/>
            <person name="Edsinger-Gonzales E."/>
            <person name="Havlak P."/>
            <person name="Kuo D.-H."/>
            <person name="Larsson T."/>
            <person name="Lv J."/>
            <person name="Arendt D."/>
            <person name="Savage R."/>
            <person name="Osoegawa K."/>
            <person name="de Jong P."/>
            <person name="Lindberg D.R."/>
            <person name="Seaver E.C."/>
            <person name="Weisblat D.A."/>
            <person name="Putnam N.H."/>
            <person name="Grigoriev I.V."/>
            <person name="Rokhsar D.S."/>
        </authorList>
    </citation>
    <scope>NUCLEOTIDE SEQUENCE</scope>
</reference>
<evidence type="ECO:0000313" key="9">
    <source>
        <dbReference type="EnsemblMetazoa" id="HelroP193312"/>
    </source>
</evidence>
<dbReference type="HOGENOM" id="CLU_1355977_0_0_1"/>
<reference evidence="9" key="3">
    <citation type="submission" date="2015-06" db="UniProtKB">
        <authorList>
            <consortium name="EnsemblMetazoa"/>
        </authorList>
    </citation>
    <scope>IDENTIFICATION</scope>
</reference>
<evidence type="ECO:0000313" key="8">
    <source>
        <dbReference type="EMBL" id="ESN97230.1"/>
    </source>
</evidence>
<dbReference type="PANTHER" id="PTHR13314:SF2">
    <property type="entry name" value="CALCIUM CHANNEL FLOWER HOMOLOG"/>
    <property type="match status" value="1"/>
</dbReference>
<evidence type="ECO:0000256" key="6">
    <source>
        <dbReference type="SAM" id="MobiDB-lite"/>
    </source>
</evidence>
<evidence type="ECO:0000256" key="1">
    <source>
        <dbReference type="ARBA" id="ARBA00004127"/>
    </source>
</evidence>
<evidence type="ECO:0000313" key="10">
    <source>
        <dbReference type="Proteomes" id="UP000015101"/>
    </source>
</evidence>
<evidence type="ECO:0000256" key="5">
    <source>
        <dbReference type="ARBA" id="ARBA00023136"/>
    </source>
</evidence>
<accession>T1FUV3</accession>
<keyword evidence="5 7" id="KW-0472">Membrane</keyword>
<dbReference type="EnsemblMetazoa" id="HelroT193312">
    <property type="protein sequence ID" value="HelroP193312"/>
    <property type="gene ID" value="HelroG193312"/>
</dbReference>
<feature type="transmembrane region" description="Helical" evidence="7">
    <location>
        <begin position="42"/>
        <end position="72"/>
    </location>
</feature>
<comment type="subcellular location">
    <subcellularLocation>
        <location evidence="1">Endomembrane system</location>
        <topology evidence="1">Multi-pass membrane protein</topology>
    </subcellularLocation>
</comment>
<dbReference type="OMA" id="FREYYKM"/>
<dbReference type="RefSeq" id="XP_009024716.1">
    <property type="nucleotide sequence ID" value="XM_009026468.1"/>
</dbReference>
<dbReference type="InterPro" id="IPR019365">
    <property type="entry name" value="TVP18/Ca-channel_flower"/>
</dbReference>
<evidence type="ECO:0000256" key="2">
    <source>
        <dbReference type="ARBA" id="ARBA00010023"/>
    </source>
</evidence>
<keyword evidence="10" id="KW-1185">Reference proteome</keyword>
<feature type="transmembrane region" description="Helical" evidence="7">
    <location>
        <begin position="111"/>
        <end position="143"/>
    </location>
</feature>
<dbReference type="GO" id="GO:0016192">
    <property type="term" value="P:vesicle-mediated transport"/>
    <property type="evidence" value="ECO:0000318"/>
    <property type="project" value="GO_Central"/>
</dbReference>
<gene>
    <name evidence="9" type="primary">20212599</name>
    <name evidence="8" type="ORF">HELRODRAFT_193312</name>
</gene>
<dbReference type="GeneID" id="20212599"/>
<dbReference type="Pfam" id="PF10233">
    <property type="entry name" value="Cg6151-P"/>
    <property type="match status" value="1"/>
</dbReference>
<dbReference type="EMBL" id="KB097417">
    <property type="protein sequence ID" value="ESN97230.1"/>
    <property type="molecule type" value="Genomic_DNA"/>
</dbReference>
<keyword evidence="4 7" id="KW-1133">Transmembrane helix</keyword>
<reference evidence="8 10" key="2">
    <citation type="journal article" date="2013" name="Nature">
        <title>Insights into bilaterian evolution from three spiralian genomes.</title>
        <authorList>
            <person name="Simakov O."/>
            <person name="Marletaz F."/>
            <person name="Cho S.J."/>
            <person name="Edsinger-Gonzales E."/>
            <person name="Havlak P."/>
            <person name="Hellsten U."/>
            <person name="Kuo D.H."/>
            <person name="Larsson T."/>
            <person name="Lv J."/>
            <person name="Arendt D."/>
            <person name="Savage R."/>
            <person name="Osoegawa K."/>
            <person name="de Jong P."/>
            <person name="Grimwood J."/>
            <person name="Chapman J.A."/>
            <person name="Shapiro H."/>
            <person name="Aerts A."/>
            <person name="Otillar R.P."/>
            <person name="Terry A.Y."/>
            <person name="Boore J.L."/>
            <person name="Grigoriev I.V."/>
            <person name="Lindberg D.R."/>
            <person name="Seaver E.C."/>
            <person name="Weisblat D.A."/>
            <person name="Putnam N.H."/>
            <person name="Rokhsar D.S."/>
        </authorList>
    </citation>
    <scope>NUCLEOTIDE SEQUENCE</scope>
</reference>
<dbReference type="SMART" id="SM01077">
    <property type="entry name" value="Cg6151-P"/>
    <property type="match status" value="1"/>
</dbReference>
<feature type="region of interest" description="Disordered" evidence="6">
    <location>
        <begin position="181"/>
        <end position="202"/>
    </location>
</feature>
<organism evidence="9 10">
    <name type="scientific">Helobdella robusta</name>
    <name type="common">Californian leech</name>
    <dbReference type="NCBI Taxonomy" id="6412"/>
    <lineage>
        <taxon>Eukaryota</taxon>
        <taxon>Metazoa</taxon>
        <taxon>Spiralia</taxon>
        <taxon>Lophotrochozoa</taxon>
        <taxon>Annelida</taxon>
        <taxon>Clitellata</taxon>
        <taxon>Hirudinea</taxon>
        <taxon>Rhynchobdellida</taxon>
        <taxon>Glossiphoniidae</taxon>
        <taxon>Helobdella</taxon>
    </lineage>
</organism>
<dbReference type="PANTHER" id="PTHR13314">
    <property type="entry name" value="CALCIUM CHANNEL FLOWER HOMOLOG"/>
    <property type="match status" value="1"/>
</dbReference>
<dbReference type="FunCoup" id="T1FUV3">
    <property type="interactions" value="618"/>
</dbReference>